<evidence type="ECO:0000256" key="4">
    <source>
        <dbReference type="PIRNR" id="PIRNR006078"/>
    </source>
</evidence>
<protein>
    <submittedName>
        <fullName evidence="5">Glycerate kinase</fullName>
    </submittedName>
</protein>
<dbReference type="InterPro" id="IPR018193">
    <property type="entry name" value="Glyc_kinase_flavodox-like_fold"/>
</dbReference>
<sequence length="372" mass="37939">MRILICPDKFAGTLTAPDVAAAVADGWRSVSDDDHLDTLPLADGGPGMLDALEAALGGRRVDVPVTDPLGRAITAQSLYVGDTAYIESAQACGLHLLEPAERDPLRAGSFGLGMLIAYAVEAGMRRIVVGLGGSATNDAGAGMLVPLGYTALDERGVPLPPGGAALVHCARLEGGPRLRGVELVAATDVDNPLCGITGASAVFGPQKGADDDAVQVLDHALSRFGAVLERDVAGGTPVASTPGAGAAGGLGAALFALGARREAGTELVSRTVGLGEAMDECDLVVTGEGSFDHQSLRGKLVSGVAAQAQERGLPCVVVAGRVTVGRREMLAMGVTRGLSLVEHFGNTEDAMSRPAEGLRALGARLARQWRRS</sequence>
<keyword evidence="2 4" id="KW-0808">Transferase</keyword>
<keyword evidence="3 4" id="KW-0418">Kinase</keyword>
<comment type="similarity">
    <text evidence="1 4">Belongs to the glycerate kinase type-1 family.</text>
</comment>
<accession>A0A562VBA8</accession>
<keyword evidence="6" id="KW-1185">Reference proteome</keyword>
<dbReference type="PIRSF" id="PIRSF006078">
    <property type="entry name" value="GlxK"/>
    <property type="match status" value="1"/>
</dbReference>
<proteinExistence type="inferred from homology"/>
<dbReference type="EMBL" id="VLLL01000005">
    <property type="protein sequence ID" value="TWJ15138.1"/>
    <property type="molecule type" value="Genomic_DNA"/>
</dbReference>
<dbReference type="PANTHER" id="PTHR21599">
    <property type="entry name" value="GLYCERATE KINASE"/>
    <property type="match status" value="1"/>
</dbReference>
<evidence type="ECO:0000313" key="6">
    <source>
        <dbReference type="Proteomes" id="UP000321617"/>
    </source>
</evidence>
<dbReference type="AlphaFoldDB" id="A0A562VBA8"/>
<name>A0A562VBA8_9ACTN</name>
<gene>
    <name evidence="5" type="ORF">LX16_0837</name>
</gene>
<dbReference type="Proteomes" id="UP000321617">
    <property type="component" value="Unassembled WGS sequence"/>
</dbReference>
<evidence type="ECO:0000256" key="2">
    <source>
        <dbReference type="ARBA" id="ARBA00022679"/>
    </source>
</evidence>
<evidence type="ECO:0000256" key="3">
    <source>
        <dbReference type="ARBA" id="ARBA00022777"/>
    </source>
</evidence>
<dbReference type="NCBIfam" id="TIGR00045">
    <property type="entry name" value="glycerate kinase"/>
    <property type="match status" value="1"/>
</dbReference>
<organism evidence="5 6">
    <name type="scientific">Stackebrandtia albiflava</name>
    <dbReference type="NCBI Taxonomy" id="406432"/>
    <lineage>
        <taxon>Bacteria</taxon>
        <taxon>Bacillati</taxon>
        <taxon>Actinomycetota</taxon>
        <taxon>Actinomycetes</taxon>
        <taxon>Glycomycetales</taxon>
        <taxon>Glycomycetaceae</taxon>
        <taxon>Stackebrandtia</taxon>
    </lineage>
</organism>
<reference evidence="5 6" key="1">
    <citation type="journal article" date="2013" name="Stand. Genomic Sci.">
        <title>Genomic Encyclopedia of Type Strains, Phase I: The one thousand microbial genomes (KMG-I) project.</title>
        <authorList>
            <person name="Kyrpides N.C."/>
            <person name="Woyke T."/>
            <person name="Eisen J.A."/>
            <person name="Garrity G."/>
            <person name="Lilburn T.G."/>
            <person name="Beck B.J."/>
            <person name="Whitman W.B."/>
            <person name="Hugenholtz P."/>
            <person name="Klenk H.P."/>
        </authorList>
    </citation>
    <scope>NUCLEOTIDE SEQUENCE [LARGE SCALE GENOMIC DNA]</scope>
    <source>
        <strain evidence="5 6">DSM 45044</strain>
    </source>
</reference>
<dbReference type="Gene3D" id="3.90.1510.10">
    <property type="entry name" value="Glycerate kinase, domain 2"/>
    <property type="match status" value="1"/>
</dbReference>
<dbReference type="OrthoDB" id="9774290at2"/>
<dbReference type="InterPro" id="IPR004381">
    <property type="entry name" value="Glycerate_kinase"/>
</dbReference>
<dbReference type="GO" id="GO:0008887">
    <property type="term" value="F:glycerate kinase activity"/>
    <property type="evidence" value="ECO:0007669"/>
    <property type="project" value="UniProtKB-UniRule"/>
</dbReference>
<evidence type="ECO:0000256" key="1">
    <source>
        <dbReference type="ARBA" id="ARBA00006284"/>
    </source>
</evidence>
<evidence type="ECO:0000313" key="5">
    <source>
        <dbReference type="EMBL" id="TWJ15138.1"/>
    </source>
</evidence>
<dbReference type="RefSeq" id="WP_147133334.1">
    <property type="nucleotide sequence ID" value="NZ_BAABIJ010000001.1"/>
</dbReference>
<dbReference type="Gene3D" id="3.40.50.10350">
    <property type="entry name" value="Glycerate kinase, domain 1"/>
    <property type="match status" value="1"/>
</dbReference>
<dbReference type="InterPro" id="IPR036129">
    <property type="entry name" value="Glycerate_kinase_sf"/>
</dbReference>
<dbReference type="InterPro" id="IPR018197">
    <property type="entry name" value="Glycerate_kinase_RE-like"/>
</dbReference>
<dbReference type="GO" id="GO:0031388">
    <property type="term" value="P:organic acid phosphorylation"/>
    <property type="evidence" value="ECO:0007669"/>
    <property type="project" value="UniProtKB-UniRule"/>
</dbReference>
<comment type="caution">
    <text evidence="5">The sequence shown here is derived from an EMBL/GenBank/DDBJ whole genome shotgun (WGS) entry which is preliminary data.</text>
</comment>
<dbReference type="Pfam" id="PF02595">
    <property type="entry name" value="Gly_kinase"/>
    <property type="match status" value="1"/>
</dbReference>
<dbReference type="PANTHER" id="PTHR21599:SF0">
    <property type="entry name" value="GLYCERATE KINASE"/>
    <property type="match status" value="1"/>
</dbReference>
<dbReference type="SUPFAM" id="SSF110738">
    <property type="entry name" value="Glycerate kinase I"/>
    <property type="match status" value="1"/>
</dbReference>